<proteinExistence type="predicted"/>
<organism evidence="1 2">
    <name type="scientific">Candidatus Magnetominusculus xianensis</name>
    <dbReference type="NCBI Taxonomy" id="1748249"/>
    <lineage>
        <taxon>Bacteria</taxon>
        <taxon>Pseudomonadati</taxon>
        <taxon>Nitrospirota</taxon>
        <taxon>Nitrospiria</taxon>
        <taxon>Nitrospirales</taxon>
        <taxon>Nitrospiraceae</taxon>
        <taxon>Candidatus Magnetominusculus</taxon>
    </lineage>
</organism>
<gene>
    <name evidence="1" type="ORF">ASN18_3110</name>
</gene>
<dbReference type="EMBL" id="LNQR01000124">
    <property type="protein sequence ID" value="KWT76844.1"/>
    <property type="molecule type" value="Genomic_DNA"/>
</dbReference>
<dbReference type="RefSeq" id="WP_085053713.1">
    <property type="nucleotide sequence ID" value="NZ_LNQR01000124.1"/>
</dbReference>
<reference evidence="1 2" key="1">
    <citation type="submission" date="2015-11" db="EMBL/GenBank/DDBJ databases">
        <authorList>
            <person name="Lin W."/>
        </authorList>
    </citation>
    <scope>NUCLEOTIDE SEQUENCE [LARGE SCALE GENOMIC DNA]</scope>
    <source>
        <strain evidence="1 2">HCH-1</strain>
    </source>
</reference>
<name>A0ABR5SBD0_9BACT</name>
<evidence type="ECO:0000313" key="2">
    <source>
        <dbReference type="Proteomes" id="UP000060487"/>
    </source>
</evidence>
<protein>
    <submittedName>
        <fullName evidence="1">Uncharacterized protein</fullName>
    </submittedName>
</protein>
<evidence type="ECO:0000313" key="1">
    <source>
        <dbReference type="EMBL" id="KWT76844.1"/>
    </source>
</evidence>
<accession>A0ABR5SBD0</accession>
<dbReference type="Proteomes" id="UP000060487">
    <property type="component" value="Unassembled WGS sequence"/>
</dbReference>
<comment type="caution">
    <text evidence="1">The sequence shown here is derived from an EMBL/GenBank/DDBJ whole genome shotgun (WGS) entry which is preliminary data.</text>
</comment>
<keyword evidence="2" id="KW-1185">Reference proteome</keyword>
<sequence>MIFNKKAIDIFWVNCGGMILREYRDYEVGDTFSSALTFSDIQMEPSKSVTKSLKRVDIGLYEGVGRIFALDSWGDYPKLGFDCGIYAFSSHSKLPEGIESGSYVKMQFYPVFDEERHSQLSINGEPIWKVIPGMIYDWKVKDILIEIEEEIGKKNFAKLPVAYTSSKGEIYKRISGTNAYEDCGENFNTSYILICEML</sequence>